<evidence type="ECO:0000256" key="9">
    <source>
        <dbReference type="ARBA" id="ARBA00022737"/>
    </source>
</evidence>
<evidence type="ECO:0000256" key="5">
    <source>
        <dbReference type="ARBA" id="ARBA00022614"/>
    </source>
</evidence>
<keyword evidence="4" id="KW-0723">Serine/threonine-protein kinase</keyword>
<dbReference type="SMART" id="SM00369">
    <property type="entry name" value="LRR_TYP"/>
    <property type="match status" value="7"/>
</dbReference>
<sequence length="808" mass="85650">MAAPGLLLLLPFLHVLLMAALAGGAGSPSESAAAPLNDDVLGLIVFKSGLVDPAGELSSWQEDDDTPCATWAGVQCDPATARVSAVSLDGLGLSGRITRGLEKLPSLESLSLSGNNFSGLLPAHLALLPVLRRLNLSGNAFSGPLPPELAALPPTLRALDLSGNALDGPMDGQLFSGGGLCASLRYLSLASNYLSGPIPASISRCGFLLQLSLSGNRLSGEPDFVGGLLPLRRLRVLDLSRNDLSGPVPEGIGNLHNLKALYLNGNRFSGPVPAGLGLCPHLAELDLSGNSFSGALPGPLQWLSSLSYLNISGNQLSGDLPWWVSNMTALERLDLSRNKLTGSLPPALGDLRDLRVLSLSSNAISGGIPETVGQCGKLAEVSLRGNAINGSIPQGLFEVGLEELDLSDNGLTGAIPPGSTRLFETLRQLDLSRHRRFLSVSAIVAISAALVIVLGVLVVTLLNASARRRIGLVETALESMCSSSTSRSGDPAVGKLVLFGPRSDLWSEDLSGGAEALLHKATEIGRGAFGTVYKASVGSGGEAGGKIVAVKKLLTSNIVQYHDDFDREVRTLGKARHPNLMPLKGYYWTPQVQLLIFDYSTGSSLHARLHESSHEAPMSWAARFKIALGTAKGLAHLHQSFRPPIIHYNIKPSNILLDEAGNPRVTDFGLARLLPRPDRHAVSSRFQSALGYVAPEMACQSLRVNERCDVYGFGVVVLELVTGRRPVEYGEDDVVILVDQVRAMLERGTALDCVDPRMGPFPDEEVLPVLKLGLVCTSQIPSSRPSMAEVVQILQVIKTPVPEKMEAF</sequence>
<organism evidence="23 24">
    <name type="scientific">Colocasia esculenta</name>
    <name type="common">Wild taro</name>
    <name type="synonym">Arum esculentum</name>
    <dbReference type="NCBI Taxonomy" id="4460"/>
    <lineage>
        <taxon>Eukaryota</taxon>
        <taxon>Viridiplantae</taxon>
        <taxon>Streptophyta</taxon>
        <taxon>Embryophyta</taxon>
        <taxon>Tracheophyta</taxon>
        <taxon>Spermatophyta</taxon>
        <taxon>Magnoliopsida</taxon>
        <taxon>Liliopsida</taxon>
        <taxon>Araceae</taxon>
        <taxon>Aroideae</taxon>
        <taxon>Colocasieae</taxon>
        <taxon>Colocasia</taxon>
    </lineage>
</organism>
<dbReference type="EMBL" id="NMUH01000956">
    <property type="protein sequence ID" value="MQL87140.1"/>
    <property type="molecule type" value="Genomic_DNA"/>
</dbReference>
<dbReference type="InterPro" id="IPR011009">
    <property type="entry name" value="Kinase-like_dom_sf"/>
</dbReference>
<dbReference type="InterPro" id="IPR017441">
    <property type="entry name" value="Protein_kinase_ATP_BS"/>
</dbReference>
<keyword evidence="9" id="KW-0677">Repeat</keyword>
<keyword evidence="5" id="KW-0433">Leucine-rich repeat</keyword>
<dbReference type="Pfam" id="PF00560">
    <property type="entry name" value="LRR_1"/>
    <property type="match status" value="4"/>
</dbReference>
<comment type="caution">
    <text evidence="23">The sequence shown here is derived from an EMBL/GenBank/DDBJ whole genome shotgun (WGS) entry which is preliminary data.</text>
</comment>
<dbReference type="PROSITE" id="PS50011">
    <property type="entry name" value="PROTEIN_KINASE_DOM"/>
    <property type="match status" value="1"/>
</dbReference>
<evidence type="ECO:0000256" key="4">
    <source>
        <dbReference type="ARBA" id="ARBA00022527"/>
    </source>
</evidence>
<feature type="chain" id="PRO_5032909069" description="non-specific serine/threonine protein kinase" evidence="21">
    <location>
        <begin position="25"/>
        <end position="808"/>
    </location>
</feature>
<dbReference type="AlphaFoldDB" id="A0A843UZX3"/>
<dbReference type="GO" id="GO:0099402">
    <property type="term" value="P:plant organ development"/>
    <property type="evidence" value="ECO:0007669"/>
    <property type="project" value="UniProtKB-ARBA"/>
</dbReference>
<dbReference type="PANTHER" id="PTHR48005:SF65">
    <property type="entry name" value="LEUCINE-RICH REPEAT RECEPTOR-LIKE SERINE_THREONINE_TYROSINE-PROTEIN KINASE SOBIR1"/>
    <property type="match status" value="1"/>
</dbReference>
<dbReference type="InterPro" id="IPR032675">
    <property type="entry name" value="LRR_dom_sf"/>
</dbReference>
<evidence type="ECO:0000256" key="10">
    <source>
        <dbReference type="ARBA" id="ARBA00022741"/>
    </source>
</evidence>
<keyword evidence="13 20" id="KW-1133">Transmembrane helix</keyword>
<dbReference type="FunFam" id="3.80.10.10:FF:000095">
    <property type="entry name" value="LRR receptor-like serine/threonine-protein kinase GSO1"/>
    <property type="match status" value="1"/>
</dbReference>
<dbReference type="InterPro" id="IPR013210">
    <property type="entry name" value="LRR_N_plant-typ"/>
</dbReference>
<evidence type="ECO:0000256" key="15">
    <source>
        <dbReference type="ARBA" id="ARBA00023170"/>
    </source>
</evidence>
<dbReference type="FunFam" id="3.30.200.20:FF:000295">
    <property type="entry name" value="probable LRR receptor-like serine/threonine-protein kinase IRK"/>
    <property type="match status" value="1"/>
</dbReference>
<reference evidence="23" key="1">
    <citation type="submission" date="2017-07" db="EMBL/GenBank/DDBJ databases">
        <title>Taro Niue Genome Assembly and Annotation.</title>
        <authorList>
            <person name="Atibalentja N."/>
            <person name="Keating K."/>
            <person name="Fields C.J."/>
        </authorList>
    </citation>
    <scope>NUCLEOTIDE SEQUENCE</scope>
    <source>
        <strain evidence="23">Niue_2</strain>
        <tissue evidence="23">Leaf</tissue>
    </source>
</reference>
<dbReference type="PANTHER" id="PTHR48005">
    <property type="entry name" value="LEUCINE RICH REPEAT KINASE 2"/>
    <property type="match status" value="1"/>
</dbReference>
<feature type="transmembrane region" description="Helical" evidence="20">
    <location>
        <begin position="437"/>
        <end position="462"/>
    </location>
</feature>
<comment type="catalytic activity">
    <reaction evidence="18">
        <text>L-seryl-[protein] + ATP = O-phospho-L-seryl-[protein] + ADP + H(+)</text>
        <dbReference type="Rhea" id="RHEA:17989"/>
        <dbReference type="Rhea" id="RHEA-COMP:9863"/>
        <dbReference type="Rhea" id="RHEA-COMP:11604"/>
        <dbReference type="ChEBI" id="CHEBI:15378"/>
        <dbReference type="ChEBI" id="CHEBI:29999"/>
        <dbReference type="ChEBI" id="CHEBI:30616"/>
        <dbReference type="ChEBI" id="CHEBI:83421"/>
        <dbReference type="ChEBI" id="CHEBI:456216"/>
        <dbReference type="EC" id="2.7.11.1"/>
    </reaction>
</comment>
<dbReference type="Pfam" id="PF13516">
    <property type="entry name" value="LRR_6"/>
    <property type="match status" value="1"/>
</dbReference>
<protein>
    <recommendedName>
        <fullName evidence="3">non-specific serine/threonine protein kinase</fullName>
        <ecNumber evidence="3">2.7.11.1</ecNumber>
    </recommendedName>
</protein>
<evidence type="ECO:0000313" key="23">
    <source>
        <dbReference type="EMBL" id="MQL87140.1"/>
    </source>
</evidence>
<evidence type="ECO:0000256" key="8">
    <source>
        <dbReference type="ARBA" id="ARBA00022729"/>
    </source>
</evidence>
<keyword evidence="15" id="KW-0675">Receptor</keyword>
<evidence type="ECO:0000256" key="3">
    <source>
        <dbReference type="ARBA" id="ARBA00012513"/>
    </source>
</evidence>
<evidence type="ECO:0000259" key="22">
    <source>
        <dbReference type="PROSITE" id="PS50011"/>
    </source>
</evidence>
<keyword evidence="24" id="KW-1185">Reference proteome</keyword>
<dbReference type="Gene3D" id="3.30.200.20">
    <property type="entry name" value="Phosphorylase Kinase, domain 1"/>
    <property type="match status" value="1"/>
</dbReference>
<comment type="catalytic activity">
    <reaction evidence="17">
        <text>L-threonyl-[protein] + ATP = O-phospho-L-threonyl-[protein] + ADP + H(+)</text>
        <dbReference type="Rhea" id="RHEA:46608"/>
        <dbReference type="Rhea" id="RHEA-COMP:11060"/>
        <dbReference type="Rhea" id="RHEA-COMP:11605"/>
        <dbReference type="ChEBI" id="CHEBI:15378"/>
        <dbReference type="ChEBI" id="CHEBI:30013"/>
        <dbReference type="ChEBI" id="CHEBI:30616"/>
        <dbReference type="ChEBI" id="CHEBI:61977"/>
        <dbReference type="ChEBI" id="CHEBI:456216"/>
        <dbReference type="EC" id="2.7.11.1"/>
    </reaction>
</comment>
<dbReference type="Pfam" id="PF00069">
    <property type="entry name" value="Pkinase"/>
    <property type="match status" value="1"/>
</dbReference>
<evidence type="ECO:0000256" key="17">
    <source>
        <dbReference type="ARBA" id="ARBA00047899"/>
    </source>
</evidence>
<dbReference type="InterPro" id="IPR055414">
    <property type="entry name" value="LRR_R13L4/SHOC2-like"/>
</dbReference>
<dbReference type="InterPro" id="IPR003591">
    <property type="entry name" value="Leu-rich_rpt_typical-subtyp"/>
</dbReference>
<keyword evidence="8 21" id="KW-0732">Signal</keyword>
<dbReference type="InterPro" id="IPR001611">
    <property type="entry name" value="Leu-rich_rpt"/>
</dbReference>
<accession>A0A843UZX3</accession>
<dbReference type="GO" id="GO:0005524">
    <property type="term" value="F:ATP binding"/>
    <property type="evidence" value="ECO:0007669"/>
    <property type="project" value="UniProtKB-UniRule"/>
</dbReference>
<dbReference type="GO" id="GO:0009653">
    <property type="term" value="P:anatomical structure morphogenesis"/>
    <property type="evidence" value="ECO:0007669"/>
    <property type="project" value="UniProtKB-ARBA"/>
</dbReference>
<keyword evidence="16" id="KW-0325">Glycoprotein</keyword>
<feature type="binding site" evidence="19">
    <location>
        <position position="552"/>
    </location>
    <ligand>
        <name>ATP</name>
        <dbReference type="ChEBI" id="CHEBI:30616"/>
    </ligand>
</feature>
<dbReference type="SUPFAM" id="SSF52058">
    <property type="entry name" value="L domain-like"/>
    <property type="match status" value="1"/>
</dbReference>
<keyword evidence="14 20" id="KW-0472">Membrane</keyword>
<evidence type="ECO:0000256" key="6">
    <source>
        <dbReference type="ARBA" id="ARBA00022679"/>
    </source>
</evidence>
<comment type="subcellular location">
    <subcellularLocation>
        <location evidence="1">Cell membrane</location>
        <topology evidence="1">Single-pass membrane protein</topology>
    </subcellularLocation>
    <subcellularLocation>
        <location evidence="2">Membrane</location>
        <topology evidence="2">Single-pass type I membrane protein</topology>
    </subcellularLocation>
</comment>
<dbReference type="FunFam" id="3.80.10.10:FF:000400">
    <property type="entry name" value="Nuclear pore complex protein NUP107"/>
    <property type="match status" value="1"/>
</dbReference>
<evidence type="ECO:0000256" key="16">
    <source>
        <dbReference type="ARBA" id="ARBA00023180"/>
    </source>
</evidence>
<dbReference type="Gene3D" id="1.10.510.10">
    <property type="entry name" value="Transferase(Phosphotransferase) domain 1"/>
    <property type="match status" value="1"/>
</dbReference>
<dbReference type="GO" id="GO:0005886">
    <property type="term" value="C:plasma membrane"/>
    <property type="evidence" value="ECO:0007669"/>
    <property type="project" value="UniProtKB-SubCell"/>
</dbReference>
<evidence type="ECO:0000256" key="7">
    <source>
        <dbReference type="ARBA" id="ARBA00022692"/>
    </source>
</evidence>
<dbReference type="InterPro" id="IPR051420">
    <property type="entry name" value="Ser_Thr_Kinases_DiverseReg"/>
</dbReference>
<evidence type="ECO:0000256" key="18">
    <source>
        <dbReference type="ARBA" id="ARBA00048679"/>
    </source>
</evidence>
<evidence type="ECO:0000256" key="19">
    <source>
        <dbReference type="PROSITE-ProRule" id="PRU10141"/>
    </source>
</evidence>
<keyword evidence="10 19" id="KW-0547">Nucleotide-binding</keyword>
<dbReference type="SMART" id="SM00368">
    <property type="entry name" value="LRR_RI"/>
    <property type="match status" value="5"/>
</dbReference>
<dbReference type="InterPro" id="IPR000719">
    <property type="entry name" value="Prot_kinase_dom"/>
</dbReference>
<dbReference type="Pfam" id="PF08263">
    <property type="entry name" value="LRRNT_2"/>
    <property type="match status" value="1"/>
</dbReference>
<dbReference type="CDD" id="cd14066">
    <property type="entry name" value="STKc_IRAK"/>
    <property type="match status" value="1"/>
</dbReference>
<dbReference type="EC" id="2.7.11.1" evidence="3"/>
<keyword evidence="6" id="KW-0808">Transferase</keyword>
<feature type="domain" description="Protein kinase" evidence="22">
    <location>
        <begin position="518"/>
        <end position="797"/>
    </location>
</feature>
<evidence type="ECO:0000256" key="13">
    <source>
        <dbReference type="ARBA" id="ARBA00022989"/>
    </source>
</evidence>
<keyword evidence="12 19" id="KW-0067">ATP-binding</keyword>
<name>A0A843UZX3_COLES</name>
<dbReference type="FunFam" id="1.10.510.10:FF:000267">
    <property type="entry name" value="probable LRR receptor-like serine/threonine-protein kinase IRK"/>
    <property type="match status" value="1"/>
</dbReference>
<evidence type="ECO:0000256" key="14">
    <source>
        <dbReference type="ARBA" id="ARBA00023136"/>
    </source>
</evidence>
<evidence type="ECO:0000313" key="24">
    <source>
        <dbReference type="Proteomes" id="UP000652761"/>
    </source>
</evidence>
<evidence type="ECO:0000256" key="20">
    <source>
        <dbReference type="SAM" id="Phobius"/>
    </source>
</evidence>
<dbReference type="PROSITE" id="PS00107">
    <property type="entry name" value="PROTEIN_KINASE_ATP"/>
    <property type="match status" value="1"/>
</dbReference>
<keyword evidence="11" id="KW-0418">Kinase</keyword>
<dbReference type="Gene3D" id="3.80.10.10">
    <property type="entry name" value="Ribonuclease Inhibitor"/>
    <property type="match status" value="2"/>
</dbReference>
<dbReference type="OrthoDB" id="676979at2759"/>
<dbReference type="Pfam" id="PF23598">
    <property type="entry name" value="LRR_14"/>
    <property type="match status" value="1"/>
</dbReference>
<dbReference type="GO" id="GO:0004674">
    <property type="term" value="F:protein serine/threonine kinase activity"/>
    <property type="evidence" value="ECO:0007669"/>
    <property type="project" value="UniProtKB-KW"/>
</dbReference>
<dbReference type="Proteomes" id="UP000652761">
    <property type="component" value="Unassembled WGS sequence"/>
</dbReference>
<evidence type="ECO:0000256" key="12">
    <source>
        <dbReference type="ARBA" id="ARBA00022840"/>
    </source>
</evidence>
<evidence type="ECO:0000256" key="1">
    <source>
        <dbReference type="ARBA" id="ARBA00004162"/>
    </source>
</evidence>
<keyword evidence="7 20" id="KW-0812">Transmembrane</keyword>
<proteinExistence type="predicted"/>
<evidence type="ECO:0000256" key="21">
    <source>
        <dbReference type="SAM" id="SignalP"/>
    </source>
</evidence>
<gene>
    <name evidence="23" type="ORF">Taro_019688</name>
</gene>
<dbReference type="SUPFAM" id="SSF56112">
    <property type="entry name" value="Protein kinase-like (PK-like)"/>
    <property type="match status" value="1"/>
</dbReference>
<evidence type="ECO:0000256" key="11">
    <source>
        <dbReference type="ARBA" id="ARBA00022777"/>
    </source>
</evidence>
<evidence type="ECO:0000256" key="2">
    <source>
        <dbReference type="ARBA" id="ARBA00004479"/>
    </source>
</evidence>
<feature type="signal peptide" evidence="21">
    <location>
        <begin position="1"/>
        <end position="24"/>
    </location>
</feature>